<sequence length="225" mass="24176">MTQYTLRFINNSSATRSFLTYQQDPNIGVPDVVSLAWFAKQARPGTVIDFKWTIDYSFVWSETGELKPGVTFIASQVVPADPAGVNKIQFDYVSGAYGFEAPTTGGSPGSLTINTASGFPPNQASIGIGMSGAGTFAVQAYPNDNAIFTPHPQYWVAFGNFLPGQVLDTTTINNPANVAFPVNVYAMVATLNSDFSWTVAPLSASNAEMLRSPRRSAEYAYLAAD</sequence>
<dbReference type="Proteomes" id="UP000294664">
    <property type="component" value="Unassembled WGS sequence"/>
</dbReference>
<evidence type="ECO:0008006" key="3">
    <source>
        <dbReference type="Google" id="ProtNLM"/>
    </source>
</evidence>
<proteinExistence type="predicted"/>
<protein>
    <recommendedName>
        <fullName evidence="3">Protein rhiA</fullName>
    </recommendedName>
</protein>
<comment type="caution">
    <text evidence="1">The sequence shown here is derived from an EMBL/GenBank/DDBJ whole genome shotgun (WGS) entry which is preliminary data.</text>
</comment>
<dbReference type="OrthoDB" id="2661796at2"/>
<keyword evidence="2" id="KW-1185">Reference proteome</keyword>
<evidence type="ECO:0000313" key="2">
    <source>
        <dbReference type="Proteomes" id="UP000294664"/>
    </source>
</evidence>
<gene>
    <name evidence="1" type="ORF">EDC64_11951</name>
</gene>
<accession>A0A4R3LM67</accession>
<name>A0A4R3LM67_9HYPH</name>
<dbReference type="RefSeq" id="WP_132035527.1">
    <property type="nucleotide sequence ID" value="NZ_SMAI01000019.1"/>
</dbReference>
<evidence type="ECO:0000313" key="1">
    <source>
        <dbReference type="EMBL" id="TCT01081.1"/>
    </source>
</evidence>
<reference evidence="1 2" key="1">
    <citation type="submission" date="2019-03" db="EMBL/GenBank/DDBJ databases">
        <title>Genomic Encyclopedia of Type Strains, Phase IV (KMG-IV): sequencing the most valuable type-strain genomes for metagenomic binning, comparative biology and taxonomic classification.</title>
        <authorList>
            <person name="Goeker M."/>
        </authorList>
    </citation>
    <scope>NUCLEOTIDE SEQUENCE [LARGE SCALE GENOMIC DNA]</scope>
    <source>
        <strain evidence="1 2">DSM 9035</strain>
    </source>
</reference>
<organism evidence="1 2">
    <name type="scientific">Aquabacter spiritensis</name>
    <dbReference type="NCBI Taxonomy" id="933073"/>
    <lineage>
        <taxon>Bacteria</taxon>
        <taxon>Pseudomonadati</taxon>
        <taxon>Pseudomonadota</taxon>
        <taxon>Alphaproteobacteria</taxon>
        <taxon>Hyphomicrobiales</taxon>
        <taxon>Xanthobacteraceae</taxon>
        <taxon>Aquabacter</taxon>
    </lineage>
</organism>
<dbReference type="EMBL" id="SMAI01000019">
    <property type="protein sequence ID" value="TCT01081.1"/>
    <property type="molecule type" value="Genomic_DNA"/>
</dbReference>
<dbReference type="AlphaFoldDB" id="A0A4R3LM67"/>